<evidence type="ECO:0000313" key="2">
    <source>
        <dbReference type="Proteomes" id="UP000237365"/>
    </source>
</evidence>
<dbReference type="EMBL" id="PQGI02000001">
    <property type="protein sequence ID" value="MEX3186387.1"/>
    <property type="molecule type" value="Genomic_DNA"/>
</dbReference>
<dbReference type="GeneID" id="64307586"/>
<gene>
    <name evidence="1" type="ORF">C3R40_007145</name>
</gene>
<accession>A0AB35YYT5</accession>
<sequence>MKYSHYAQQAENLATSLPLPIRERRWFIAVEISGSGKCSLPVQEEYCRDRALFSGRRLSLYQNSAEV</sequence>
<reference evidence="1 2" key="1">
    <citation type="submission" date="2024-07" db="EMBL/GenBank/DDBJ databases">
        <title>Making a pathogen? Evaluating the impact of protist predation on the evolution of virulence in Serratia marcescens.</title>
        <authorList>
            <person name="Hopkins H."/>
            <person name="Lopezguerra C."/>
            <person name="Lau M.-J."/>
        </authorList>
    </citation>
    <scope>NUCLEOTIDE SEQUENCE [LARGE SCALE GENOMIC DNA]</scope>
    <source>
        <strain evidence="1 2">KZ19</strain>
    </source>
</reference>
<reference evidence="1 2" key="2">
    <citation type="submission" date="2024-07" db="EMBL/GenBank/DDBJ databases">
        <authorList>
            <person name="Raymann K."/>
        </authorList>
    </citation>
    <scope>NUCLEOTIDE SEQUENCE [LARGE SCALE GENOMIC DNA]</scope>
    <source>
        <strain evidence="1 2">KZ19</strain>
    </source>
</reference>
<dbReference type="AlphaFoldDB" id="A0AB35YYT5"/>
<evidence type="ECO:0000313" key="1">
    <source>
        <dbReference type="EMBL" id="MEX3186387.1"/>
    </source>
</evidence>
<organism evidence="1 2">
    <name type="scientific">Serratia marcescens</name>
    <dbReference type="NCBI Taxonomy" id="615"/>
    <lineage>
        <taxon>Bacteria</taxon>
        <taxon>Pseudomonadati</taxon>
        <taxon>Pseudomonadota</taxon>
        <taxon>Gammaproteobacteria</taxon>
        <taxon>Enterobacterales</taxon>
        <taxon>Yersiniaceae</taxon>
        <taxon>Serratia</taxon>
    </lineage>
</organism>
<proteinExistence type="predicted"/>
<dbReference type="Proteomes" id="UP000237365">
    <property type="component" value="Unassembled WGS sequence"/>
</dbReference>
<comment type="caution">
    <text evidence="1">The sequence shown here is derived from an EMBL/GenBank/DDBJ whole genome shotgun (WGS) entry which is preliminary data.</text>
</comment>
<dbReference type="RefSeq" id="WP_129992881.1">
    <property type="nucleotide sequence ID" value="NZ_CAMIQF010000001.1"/>
</dbReference>
<protein>
    <submittedName>
        <fullName evidence="1">Uncharacterized protein</fullName>
    </submittedName>
</protein>
<name>A0AB35YYT5_SERMA</name>